<evidence type="ECO:0000256" key="1">
    <source>
        <dbReference type="ARBA" id="ARBA00004141"/>
    </source>
</evidence>
<proteinExistence type="predicted"/>
<dbReference type="PANTHER" id="PTHR30071">
    <property type="entry name" value="HEME EXPORTER PROTEIN C"/>
    <property type="match status" value="1"/>
</dbReference>
<evidence type="ECO:0000313" key="8">
    <source>
        <dbReference type="EMBL" id="QAZ68156.1"/>
    </source>
</evidence>
<sequence>MPALNIVFLLVVAGYLLGAAAYLLGVVTARQPLRRAGRWLTLIGFACHTLDLVMLLGIEGGMAFLSGEFYFNLLAWSALAICLFLWWRLRLGMLGLLASPLALFLFLSSQAVTAARVPLPKALGGLFFGLHIGSLFLAISLLAMACGAGAAYLYLERKIKTKERLGGFAKALPALSTCDTVNRWAVAAGFPLYTLGLLSGFVWAKLTWNRIFSYDPKEVTAICIWLLFAFLFHQRLVLGWQGRKPARMAIWLFGLTLVSMLVINFFMPTHHSFARYIDGAADLPVWPQP</sequence>
<feature type="transmembrane region" description="Helical" evidence="6">
    <location>
        <begin position="250"/>
        <end position="267"/>
    </location>
</feature>
<dbReference type="KEGG" id="dcb:C3Y92_13360"/>
<dbReference type="OrthoDB" id="9814290at2"/>
<keyword evidence="2 6" id="KW-0812">Transmembrane</keyword>
<feature type="transmembrane region" description="Helical" evidence="6">
    <location>
        <begin position="184"/>
        <end position="204"/>
    </location>
</feature>
<feature type="transmembrane region" description="Helical" evidence="6">
    <location>
        <begin position="39"/>
        <end position="57"/>
    </location>
</feature>
<evidence type="ECO:0000256" key="5">
    <source>
        <dbReference type="ARBA" id="ARBA00023136"/>
    </source>
</evidence>
<organism evidence="8 9">
    <name type="scientific">Solidesulfovibrio carbinolicus</name>
    <dbReference type="NCBI Taxonomy" id="296842"/>
    <lineage>
        <taxon>Bacteria</taxon>
        <taxon>Pseudomonadati</taxon>
        <taxon>Thermodesulfobacteriota</taxon>
        <taxon>Desulfovibrionia</taxon>
        <taxon>Desulfovibrionales</taxon>
        <taxon>Desulfovibrionaceae</taxon>
        <taxon>Solidesulfovibrio</taxon>
    </lineage>
</organism>
<name>A0A4P6HN39_9BACT</name>
<dbReference type="Pfam" id="PF01578">
    <property type="entry name" value="Cytochrom_C_asm"/>
    <property type="match status" value="1"/>
</dbReference>
<evidence type="ECO:0000256" key="2">
    <source>
        <dbReference type="ARBA" id="ARBA00022692"/>
    </source>
</evidence>
<keyword evidence="5 6" id="KW-0472">Membrane</keyword>
<accession>A0A4P6HN39</accession>
<feature type="transmembrane region" description="Helical" evidence="6">
    <location>
        <begin position="94"/>
        <end position="112"/>
    </location>
</feature>
<comment type="subcellular location">
    <subcellularLocation>
        <location evidence="1">Membrane</location>
        <topology evidence="1">Multi-pass membrane protein</topology>
    </subcellularLocation>
</comment>
<reference evidence="8 9" key="1">
    <citation type="submission" date="2018-02" db="EMBL/GenBank/DDBJ databases">
        <title>Genome sequence of Desulfovibrio carbinolicus DSM 3852.</title>
        <authorList>
            <person name="Wilbanks E."/>
            <person name="Skennerton C.T."/>
            <person name="Orphan V.J."/>
        </authorList>
    </citation>
    <scope>NUCLEOTIDE SEQUENCE [LARGE SCALE GENOMIC DNA]</scope>
    <source>
        <strain evidence="8 9">DSM 3852</strain>
    </source>
</reference>
<keyword evidence="3" id="KW-0201">Cytochrome c-type biogenesis</keyword>
<dbReference type="GO" id="GO:0005886">
    <property type="term" value="C:plasma membrane"/>
    <property type="evidence" value="ECO:0007669"/>
    <property type="project" value="TreeGrafter"/>
</dbReference>
<dbReference type="EMBL" id="CP026538">
    <property type="protein sequence ID" value="QAZ68156.1"/>
    <property type="molecule type" value="Genomic_DNA"/>
</dbReference>
<evidence type="ECO:0000259" key="7">
    <source>
        <dbReference type="Pfam" id="PF01578"/>
    </source>
</evidence>
<dbReference type="InterPro" id="IPR002541">
    <property type="entry name" value="Cyt_c_assembly"/>
</dbReference>
<dbReference type="Proteomes" id="UP000293296">
    <property type="component" value="Chromosome"/>
</dbReference>
<evidence type="ECO:0000313" key="9">
    <source>
        <dbReference type="Proteomes" id="UP000293296"/>
    </source>
</evidence>
<keyword evidence="9" id="KW-1185">Reference proteome</keyword>
<evidence type="ECO:0000256" key="4">
    <source>
        <dbReference type="ARBA" id="ARBA00022989"/>
    </source>
</evidence>
<dbReference type="RefSeq" id="WP_129353376.1">
    <property type="nucleotide sequence ID" value="NZ_CP026538.1"/>
</dbReference>
<evidence type="ECO:0000256" key="3">
    <source>
        <dbReference type="ARBA" id="ARBA00022748"/>
    </source>
</evidence>
<feature type="transmembrane region" description="Helical" evidence="6">
    <location>
        <begin position="219"/>
        <end position="238"/>
    </location>
</feature>
<feature type="domain" description="Cytochrome c assembly protein" evidence="7">
    <location>
        <begin position="73"/>
        <end position="267"/>
    </location>
</feature>
<dbReference type="GO" id="GO:0020037">
    <property type="term" value="F:heme binding"/>
    <property type="evidence" value="ECO:0007669"/>
    <property type="project" value="InterPro"/>
</dbReference>
<dbReference type="AlphaFoldDB" id="A0A4P6HN39"/>
<dbReference type="PANTHER" id="PTHR30071:SF1">
    <property type="entry name" value="CYTOCHROME B_B6 PROTEIN-RELATED"/>
    <property type="match status" value="1"/>
</dbReference>
<dbReference type="GO" id="GO:0017004">
    <property type="term" value="P:cytochrome complex assembly"/>
    <property type="evidence" value="ECO:0007669"/>
    <property type="project" value="UniProtKB-KW"/>
</dbReference>
<keyword evidence="4 6" id="KW-1133">Transmembrane helix</keyword>
<protein>
    <submittedName>
        <fullName evidence="8">Cytochrome C assembly protein</fullName>
    </submittedName>
</protein>
<gene>
    <name evidence="8" type="ORF">C3Y92_13360</name>
</gene>
<feature type="transmembrane region" description="Helical" evidence="6">
    <location>
        <begin position="69"/>
        <end position="87"/>
    </location>
</feature>
<dbReference type="InterPro" id="IPR045062">
    <property type="entry name" value="Cyt_c_biogenesis_CcsA/CcmC"/>
</dbReference>
<evidence type="ECO:0000256" key="6">
    <source>
        <dbReference type="SAM" id="Phobius"/>
    </source>
</evidence>
<feature type="transmembrane region" description="Helical" evidence="6">
    <location>
        <begin position="6"/>
        <end position="27"/>
    </location>
</feature>
<feature type="transmembrane region" description="Helical" evidence="6">
    <location>
        <begin position="132"/>
        <end position="155"/>
    </location>
</feature>